<dbReference type="Gene3D" id="3.40.50.2300">
    <property type="match status" value="2"/>
</dbReference>
<evidence type="ECO:0000256" key="4">
    <source>
        <dbReference type="ARBA" id="ARBA00023163"/>
    </source>
</evidence>
<name>A0A943DA19_9FIRM</name>
<keyword evidence="1" id="KW-0678">Repressor</keyword>
<reference evidence="6" key="1">
    <citation type="submission" date="2021-02" db="EMBL/GenBank/DDBJ databases">
        <title>Infant gut strain persistence is associated with maternal origin, phylogeny, and functional potential including surface adhesion and iron acquisition.</title>
        <authorList>
            <person name="Lou Y.C."/>
        </authorList>
    </citation>
    <scope>NUCLEOTIDE SEQUENCE</scope>
    <source>
        <strain evidence="6">L3_101_000M1_dasL3_101_000M1_concoct_87</strain>
    </source>
</reference>
<accession>A0A943DA19</accession>
<dbReference type="Gene3D" id="1.10.260.40">
    <property type="entry name" value="lambda repressor-like DNA-binding domains"/>
    <property type="match status" value="1"/>
</dbReference>
<evidence type="ECO:0000313" key="7">
    <source>
        <dbReference type="Proteomes" id="UP000759273"/>
    </source>
</evidence>
<proteinExistence type="predicted"/>
<organism evidence="6 7">
    <name type="scientific">Subdoligranulum variabile</name>
    <dbReference type="NCBI Taxonomy" id="214851"/>
    <lineage>
        <taxon>Bacteria</taxon>
        <taxon>Bacillati</taxon>
        <taxon>Bacillota</taxon>
        <taxon>Clostridia</taxon>
        <taxon>Eubacteriales</taxon>
        <taxon>Oscillospiraceae</taxon>
        <taxon>Subdoligranulum</taxon>
    </lineage>
</organism>
<protein>
    <submittedName>
        <fullName evidence="6">LacI family DNA-binding transcriptional regulator</fullName>
    </submittedName>
</protein>
<dbReference type="InterPro" id="IPR046335">
    <property type="entry name" value="LacI/GalR-like_sensor"/>
</dbReference>
<dbReference type="SUPFAM" id="SSF53822">
    <property type="entry name" value="Periplasmic binding protein-like I"/>
    <property type="match status" value="1"/>
</dbReference>
<dbReference type="InterPro" id="IPR010982">
    <property type="entry name" value="Lambda_DNA-bd_dom_sf"/>
</dbReference>
<dbReference type="SMART" id="SM00354">
    <property type="entry name" value="HTH_LACI"/>
    <property type="match status" value="1"/>
</dbReference>
<dbReference type="PANTHER" id="PTHR30146">
    <property type="entry name" value="LACI-RELATED TRANSCRIPTIONAL REPRESSOR"/>
    <property type="match status" value="1"/>
</dbReference>
<evidence type="ECO:0000256" key="1">
    <source>
        <dbReference type="ARBA" id="ARBA00022491"/>
    </source>
</evidence>
<dbReference type="Proteomes" id="UP000759273">
    <property type="component" value="Unassembled WGS sequence"/>
</dbReference>
<sequence>MSKPTMQDIADALSVSRITVWKALSNRPGVSDSMRAQIHQKATEMGYFHTPSQDTTATVSAQLPPHTRTVAVAVCRPESSLFWMQIIHQIAKDLSEHNVNLMYTYLPTNYKAGYVLPEPLTNGTVDGVIVLNTYSAPLLRLLSSLPIPKVFLDTVPSVPYNQLHGDLLIIEGRDLIRQITSNLLRHGCRKLSFIGDVEYAQTNKERYEGFLDALHEHGIIPNPSLYLTGSLGLRTHYEEISHFLDFLPTMPDGIVCASDYIAHFIQRYLEEKGIDPEGRIVLTGFDNNSEYLNVADRITTVDVKPKTIGSRLAAKILFVIEHPKAAPEVSYVSSEVLYRGVLASDPKASNPDESIL</sequence>
<dbReference type="PANTHER" id="PTHR30146:SF148">
    <property type="entry name" value="HTH-TYPE TRANSCRIPTIONAL REPRESSOR PURR-RELATED"/>
    <property type="match status" value="1"/>
</dbReference>
<feature type="domain" description="HTH lacI-type" evidence="5">
    <location>
        <begin position="4"/>
        <end position="58"/>
    </location>
</feature>
<evidence type="ECO:0000259" key="5">
    <source>
        <dbReference type="PROSITE" id="PS50932"/>
    </source>
</evidence>
<keyword evidence="2" id="KW-0805">Transcription regulation</keyword>
<dbReference type="PROSITE" id="PS50932">
    <property type="entry name" value="HTH_LACI_2"/>
    <property type="match status" value="1"/>
</dbReference>
<dbReference type="EMBL" id="JAGZGG010000022">
    <property type="protein sequence ID" value="MBS5332770.1"/>
    <property type="molecule type" value="Genomic_DNA"/>
</dbReference>
<keyword evidence="4" id="KW-0804">Transcription</keyword>
<evidence type="ECO:0000313" key="6">
    <source>
        <dbReference type="EMBL" id="MBS5332770.1"/>
    </source>
</evidence>
<evidence type="ECO:0000256" key="2">
    <source>
        <dbReference type="ARBA" id="ARBA00023015"/>
    </source>
</evidence>
<dbReference type="GO" id="GO:0000976">
    <property type="term" value="F:transcription cis-regulatory region binding"/>
    <property type="evidence" value="ECO:0007669"/>
    <property type="project" value="TreeGrafter"/>
</dbReference>
<dbReference type="Pfam" id="PF13377">
    <property type="entry name" value="Peripla_BP_3"/>
    <property type="match status" value="1"/>
</dbReference>
<dbReference type="Pfam" id="PF00356">
    <property type="entry name" value="LacI"/>
    <property type="match status" value="1"/>
</dbReference>
<dbReference type="CDD" id="cd01392">
    <property type="entry name" value="HTH_LacI"/>
    <property type="match status" value="1"/>
</dbReference>
<dbReference type="AlphaFoldDB" id="A0A943DA19"/>
<dbReference type="InterPro" id="IPR028082">
    <property type="entry name" value="Peripla_BP_I"/>
</dbReference>
<dbReference type="GO" id="GO:0003700">
    <property type="term" value="F:DNA-binding transcription factor activity"/>
    <property type="evidence" value="ECO:0007669"/>
    <property type="project" value="TreeGrafter"/>
</dbReference>
<comment type="caution">
    <text evidence="6">The sequence shown here is derived from an EMBL/GenBank/DDBJ whole genome shotgun (WGS) entry which is preliminary data.</text>
</comment>
<gene>
    <name evidence="6" type="ORF">KHY36_09605</name>
</gene>
<evidence type="ECO:0000256" key="3">
    <source>
        <dbReference type="ARBA" id="ARBA00023125"/>
    </source>
</evidence>
<dbReference type="InterPro" id="IPR000843">
    <property type="entry name" value="HTH_LacI"/>
</dbReference>
<dbReference type="SUPFAM" id="SSF47413">
    <property type="entry name" value="lambda repressor-like DNA-binding domains"/>
    <property type="match status" value="1"/>
</dbReference>
<keyword evidence="3 6" id="KW-0238">DNA-binding</keyword>